<evidence type="ECO:0000313" key="1">
    <source>
        <dbReference type="EnsemblMetazoa" id="ENSAATROPP006608"/>
    </source>
</evidence>
<dbReference type="EnsemblMetazoa" id="ENSAATROPT007378">
    <property type="protein sequence ID" value="ENSAATROPP006608"/>
    <property type="gene ID" value="ENSAATROPG006003"/>
</dbReference>
<dbReference type="Proteomes" id="UP000075880">
    <property type="component" value="Unassembled WGS sequence"/>
</dbReference>
<name>A0AAG5D7J4_ANOAO</name>
<evidence type="ECO:0000313" key="2">
    <source>
        <dbReference type="Proteomes" id="UP000075880"/>
    </source>
</evidence>
<protein>
    <submittedName>
        <fullName evidence="1">Uncharacterized protein</fullName>
    </submittedName>
</protein>
<organism evidence="1 2">
    <name type="scientific">Anopheles atroparvus</name>
    <name type="common">European mosquito</name>
    <dbReference type="NCBI Taxonomy" id="41427"/>
    <lineage>
        <taxon>Eukaryota</taxon>
        <taxon>Metazoa</taxon>
        <taxon>Ecdysozoa</taxon>
        <taxon>Arthropoda</taxon>
        <taxon>Hexapoda</taxon>
        <taxon>Insecta</taxon>
        <taxon>Pterygota</taxon>
        <taxon>Neoptera</taxon>
        <taxon>Endopterygota</taxon>
        <taxon>Diptera</taxon>
        <taxon>Nematocera</taxon>
        <taxon>Culicoidea</taxon>
        <taxon>Culicidae</taxon>
        <taxon>Anophelinae</taxon>
        <taxon>Anopheles</taxon>
    </lineage>
</organism>
<proteinExistence type="predicted"/>
<accession>A0AAG5D7J4</accession>
<dbReference type="AlphaFoldDB" id="A0AAG5D7J4"/>
<keyword evidence="2" id="KW-1185">Reference proteome</keyword>
<reference evidence="1" key="1">
    <citation type="submission" date="2024-04" db="UniProtKB">
        <authorList>
            <consortium name="EnsemblMetazoa"/>
        </authorList>
    </citation>
    <scope>IDENTIFICATION</scope>
    <source>
        <strain evidence="1">EBRO</strain>
    </source>
</reference>
<sequence length="163" mass="18328">NWVNVTIFQAAKKVNADGNPLKAATKIFPKIHLCRARKWGKHISPGEICKSSLTAQTPKARIPADRSVYGRRQQCLDHKSARDQHFVEHLCAENLRTDSNGQTRNKVNSYWIGTCLKTLHQDTRDGAEVTCTPNSARAMAGLCLNRAYDHPDGRSTCRKFPDR</sequence>